<evidence type="ECO:0000256" key="3">
    <source>
        <dbReference type="ARBA" id="ARBA00022679"/>
    </source>
</evidence>
<evidence type="ECO:0000256" key="2">
    <source>
        <dbReference type="ARBA" id="ARBA00012906"/>
    </source>
</evidence>
<dbReference type="GO" id="GO:0015949">
    <property type="term" value="P:nucleobase-containing small molecule interconversion"/>
    <property type="evidence" value="ECO:0007669"/>
    <property type="project" value="TreeGrafter"/>
</dbReference>
<name>A0A645AIZ2_9ZZZZ</name>
<evidence type="ECO:0000256" key="1">
    <source>
        <dbReference type="ARBA" id="ARBA00009427"/>
    </source>
</evidence>
<evidence type="ECO:0000256" key="7">
    <source>
        <dbReference type="ARBA" id="ARBA00047615"/>
    </source>
</evidence>
<dbReference type="EC" id="2.7.4.25" evidence="2"/>
<evidence type="ECO:0000256" key="8">
    <source>
        <dbReference type="ARBA" id="ARBA00048478"/>
    </source>
</evidence>
<comment type="catalytic activity">
    <reaction evidence="8">
        <text>CMP + ATP = CDP + ADP</text>
        <dbReference type="Rhea" id="RHEA:11600"/>
        <dbReference type="ChEBI" id="CHEBI:30616"/>
        <dbReference type="ChEBI" id="CHEBI:58069"/>
        <dbReference type="ChEBI" id="CHEBI:60377"/>
        <dbReference type="ChEBI" id="CHEBI:456216"/>
        <dbReference type="EC" id="2.7.4.25"/>
    </reaction>
</comment>
<dbReference type="GO" id="GO:0005829">
    <property type="term" value="C:cytosol"/>
    <property type="evidence" value="ECO:0007669"/>
    <property type="project" value="TreeGrafter"/>
</dbReference>
<gene>
    <name evidence="10" type="primary">cmk_48</name>
    <name evidence="10" type="ORF">SDC9_99670</name>
</gene>
<dbReference type="EMBL" id="VSSQ01014085">
    <property type="protein sequence ID" value="MPM52906.1"/>
    <property type="molecule type" value="Genomic_DNA"/>
</dbReference>
<sequence length="225" mass="24890">MSITIAIDGPSGAGKSTIAKEVAQRLGFTYVDTGAIYRAIGLYVFRRGIDPSDEASILPLLPQIQIKITQEQDGQHIFLGDEDVSAEIRRHEMSHYASAVSAIAKVREFLLDTQRRLAADHNCIMDGRDIGTVVLPDADLKIFLTADPKDRAARRQIQLSEKGIEMPYEQVLKDLIERDQRDSTREAAPLRQAPGAILLDTTGNTKAQSVNLVEKLIREKLADVL</sequence>
<dbReference type="NCBIfam" id="TIGR00017">
    <property type="entry name" value="cmk"/>
    <property type="match status" value="1"/>
</dbReference>
<accession>A0A645AIZ2</accession>
<dbReference type="CDD" id="cd02020">
    <property type="entry name" value="CMPK"/>
    <property type="match status" value="1"/>
</dbReference>
<dbReference type="PANTHER" id="PTHR21299:SF2">
    <property type="entry name" value="CYTIDYLATE KINASE"/>
    <property type="match status" value="1"/>
</dbReference>
<dbReference type="SUPFAM" id="SSF52540">
    <property type="entry name" value="P-loop containing nucleoside triphosphate hydrolases"/>
    <property type="match status" value="1"/>
</dbReference>
<dbReference type="AlphaFoldDB" id="A0A645AIZ2"/>
<dbReference type="GO" id="GO:0036430">
    <property type="term" value="F:CMP kinase activity"/>
    <property type="evidence" value="ECO:0007669"/>
    <property type="project" value="RHEA"/>
</dbReference>
<organism evidence="10">
    <name type="scientific">bioreactor metagenome</name>
    <dbReference type="NCBI Taxonomy" id="1076179"/>
    <lineage>
        <taxon>unclassified sequences</taxon>
        <taxon>metagenomes</taxon>
        <taxon>ecological metagenomes</taxon>
    </lineage>
</organism>
<dbReference type="Pfam" id="PF02224">
    <property type="entry name" value="Cytidylate_kin"/>
    <property type="match status" value="1"/>
</dbReference>
<evidence type="ECO:0000256" key="4">
    <source>
        <dbReference type="ARBA" id="ARBA00022741"/>
    </source>
</evidence>
<dbReference type="Gene3D" id="3.40.50.300">
    <property type="entry name" value="P-loop containing nucleotide triphosphate hydrolases"/>
    <property type="match status" value="1"/>
</dbReference>
<proteinExistence type="inferred from homology"/>
<dbReference type="InterPro" id="IPR027417">
    <property type="entry name" value="P-loop_NTPase"/>
</dbReference>
<dbReference type="InterPro" id="IPR011994">
    <property type="entry name" value="Cytidylate_kinase_dom"/>
</dbReference>
<dbReference type="InterPro" id="IPR003136">
    <property type="entry name" value="Cytidylate_kin"/>
</dbReference>
<evidence type="ECO:0000313" key="10">
    <source>
        <dbReference type="EMBL" id="MPM52906.1"/>
    </source>
</evidence>
<evidence type="ECO:0000256" key="6">
    <source>
        <dbReference type="ARBA" id="ARBA00022840"/>
    </source>
</evidence>
<dbReference type="HAMAP" id="MF_00238">
    <property type="entry name" value="Cytidyl_kinase_type1"/>
    <property type="match status" value="1"/>
</dbReference>
<dbReference type="GO" id="GO:0005524">
    <property type="term" value="F:ATP binding"/>
    <property type="evidence" value="ECO:0007669"/>
    <property type="project" value="UniProtKB-KW"/>
</dbReference>
<evidence type="ECO:0000256" key="5">
    <source>
        <dbReference type="ARBA" id="ARBA00022777"/>
    </source>
</evidence>
<reference evidence="10" key="1">
    <citation type="submission" date="2019-08" db="EMBL/GenBank/DDBJ databases">
        <authorList>
            <person name="Kucharzyk K."/>
            <person name="Murdoch R.W."/>
            <person name="Higgins S."/>
            <person name="Loffler F."/>
        </authorList>
    </citation>
    <scope>NUCLEOTIDE SEQUENCE</scope>
</reference>
<comment type="caution">
    <text evidence="10">The sequence shown here is derived from an EMBL/GenBank/DDBJ whole genome shotgun (WGS) entry which is preliminary data.</text>
</comment>
<keyword evidence="4" id="KW-0547">Nucleotide-binding</keyword>
<protein>
    <recommendedName>
        <fullName evidence="2">(d)CMP kinase</fullName>
        <ecNumber evidence="2">2.7.4.25</ecNumber>
    </recommendedName>
</protein>
<keyword evidence="3 10" id="KW-0808">Transferase</keyword>
<evidence type="ECO:0000259" key="9">
    <source>
        <dbReference type="Pfam" id="PF02224"/>
    </source>
</evidence>
<comment type="catalytic activity">
    <reaction evidence="7">
        <text>dCMP + ATP = dCDP + ADP</text>
        <dbReference type="Rhea" id="RHEA:25094"/>
        <dbReference type="ChEBI" id="CHEBI:30616"/>
        <dbReference type="ChEBI" id="CHEBI:57566"/>
        <dbReference type="ChEBI" id="CHEBI:58593"/>
        <dbReference type="ChEBI" id="CHEBI:456216"/>
        <dbReference type="EC" id="2.7.4.25"/>
    </reaction>
</comment>
<keyword evidence="6" id="KW-0067">ATP-binding</keyword>
<feature type="domain" description="Cytidylate kinase" evidence="9">
    <location>
        <begin position="5"/>
        <end position="218"/>
    </location>
</feature>
<keyword evidence="5 10" id="KW-0418">Kinase</keyword>
<dbReference type="GO" id="GO:0036431">
    <property type="term" value="F:dCMP kinase activity"/>
    <property type="evidence" value="ECO:0007669"/>
    <property type="project" value="InterPro"/>
</dbReference>
<comment type="similarity">
    <text evidence="1">Belongs to the cytidylate kinase family. Type 1 subfamily.</text>
</comment>
<dbReference type="PANTHER" id="PTHR21299">
    <property type="entry name" value="CYTIDYLATE KINASE/PANTOATE-BETA-ALANINE LIGASE"/>
    <property type="match status" value="1"/>
</dbReference>